<reference evidence="3 4" key="1">
    <citation type="submission" date="2017-06" db="EMBL/GenBank/DDBJ databases">
        <authorList>
            <person name="Kim H.J."/>
            <person name="Triplett B.A."/>
        </authorList>
    </citation>
    <scope>NUCLEOTIDE SEQUENCE [LARGE SCALE GENOMIC DNA]</scope>
    <source>
        <strain evidence="3 4">CGMCC 4.2132</strain>
    </source>
</reference>
<protein>
    <submittedName>
        <fullName evidence="3">Endonuclease, Uma2 family (Restriction endonuclease fold)</fullName>
    </submittedName>
</protein>
<dbReference type="InterPro" id="IPR011335">
    <property type="entry name" value="Restrct_endonuc-II-like"/>
</dbReference>
<keyword evidence="4" id="KW-1185">Reference proteome</keyword>
<dbReference type="SUPFAM" id="SSF52980">
    <property type="entry name" value="Restriction endonuclease-like"/>
    <property type="match status" value="1"/>
</dbReference>
<dbReference type="InterPro" id="IPR008538">
    <property type="entry name" value="Uma2"/>
</dbReference>
<evidence type="ECO:0000313" key="4">
    <source>
        <dbReference type="Proteomes" id="UP000198282"/>
    </source>
</evidence>
<evidence type="ECO:0000259" key="2">
    <source>
        <dbReference type="Pfam" id="PF05685"/>
    </source>
</evidence>
<dbReference type="InterPro" id="IPR012296">
    <property type="entry name" value="Nuclease_put_TT1808"/>
</dbReference>
<feature type="region of interest" description="Disordered" evidence="1">
    <location>
        <begin position="1"/>
        <end position="22"/>
    </location>
</feature>
<dbReference type="PANTHER" id="PTHR35400">
    <property type="entry name" value="SLR1083 PROTEIN"/>
    <property type="match status" value="1"/>
</dbReference>
<keyword evidence="3" id="KW-0540">Nuclease</keyword>
<proteinExistence type="predicted"/>
<evidence type="ECO:0000313" key="3">
    <source>
        <dbReference type="EMBL" id="SNT09350.1"/>
    </source>
</evidence>
<dbReference type="AlphaFoldDB" id="A0A239JU49"/>
<sequence length="200" mass="21477">MAMTTRGRPPGHTSPEDTSPARTARDLFETLPPTPGFRAEVIDGNLIMSPVGTPEHSWSATLLSYALQPVVMERKWRAHVGGVNVCIDGPRDSLIPDFVLAPADCPRWGTLELLSSGLILVTEVVSPGSARVDRDDKPRIYAAGGVPIMLLVDPIAASPAVTVLSDPQDGAYQIVTRVQMGKPVRLPSPVDFDLDTSIFL</sequence>
<dbReference type="GO" id="GO:0004519">
    <property type="term" value="F:endonuclease activity"/>
    <property type="evidence" value="ECO:0007669"/>
    <property type="project" value="UniProtKB-KW"/>
</dbReference>
<name>A0A239JU49_9ACTN</name>
<keyword evidence="3" id="KW-0378">Hydrolase</keyword>
<gene>
    <name evidence="3" type="ORF">SAMN05216276_102429</name>
</gene>
<accession>A0A239JU49</accession>
<evidence type="ECO:0000256" key="1">
    <source>
        <dbReference type="SAM" id="MobiDB-lite"/>
    </source>
</evidence>
<dbReference type="EMBL" id="FZOD01000024">
    <property type="protein sequence ID" value="SNT09350.1"/>
    <property type="molecule type" value="Genomic_DNA"/>
</dbReference>
<dbReference type="PANTHER" id="PTHR35400:SF3">
    <property type="entry name" value="SLL1072 PROTEIN"/>
    <property type="match status" value="1"/>
</dbReference>
<organism evidence="3 4">
    <name type="scientific">Streptosporangium subroseum</name>
    <dbReference type="NCBI Taxonomy" id="106412"/>
    <lineage>
        <taxon>Bacteria</taxon>
        <taxon>Bacillati</taxon>
        <taxon>Actinomycetota</taxon>
        <taxon>Actinomycetes</taxon>
        <taxon>Streptosporangiales</taxon>
        <taxon>Streptosporangiaceae</taxon>
        <taxon>Streptosporangium</taxon>
    </lineage>
</organism>
<feature type="domain" description="Putative restriction endonuclease" evidence="2">
    <location>
        <begin position="28"/>
        <end position="193"/>
    </location>
</feature>
<dbReference type="Gene3D" id="3.90.1570.10">
    <property type="entry name" value="tt1808, chain A"/>
    <property type="match status" value="1"/>
</dbReference>
<dbReference type="Proteomes" id="UP000198282">
    <property type="component" value="Unassembled WGS sequence"/>
</dbReference>
<dbReference type="Pfam" id="PF05685">
    <property type="entry name" value="Uma2"/>
    <property type="match status" value="1"/>
</dbReference>
<dbReference type="OrthoDB" id="4537149at2"/>
<keyword evidence="3" id="KW-0255">Endonuclease</keyword>
<dbReference type="CDD" id="cd06260">
    <property type="entry name" value="DUF820-like"/>
    <property type="match status" value="1"/>
</dbReference>